<evidence type="ECO:0000313" key="4">
    <source>
        <dbReference type="Proteomes" id="UP001611494"/>
    </source>
</evidence>
<sequence>MPLRPPASCADVSPLRVLSALAAATAAPLLLLGCSSASDAPSTAAESVTISDQWAKAADSGMSAAFGELHNAGDREVTVVAANSPVSATVELHEVATDSSGTPFMRPKAGGFVIPARGELSLAPGGDHIMFIDLRGALRTGTDAPVTLTFSDGSTTTFTAQVRDFSGNQEDYRPDGGAQPPAHSD</sequence>
<keyword evidence="2" id="KW-0732">Signal</keyword>
<organism evidence="3 4">
    <name type="scientific">Nocardia testacea</name>
    <dbReference type="NCBI Taxonomy" id="248551"/>
    <lineage>
        <taxon>Bacteria</taxon>
        <taxon>Bacillati</taxon>
        <taxon>Actinomycetota</taxon>
        <taxon>Actinomycetes</taxon>
        <taxon>Mycobacteriales</taxon>
        <taxon>Nocardiaceae</taxon>
        <taxon>Nocardia</taxon>
    </lineage>
</organism>
<dbReference type="Proteomes" id="UP001611494">
    <property type="component" value="Unassembled WGS sequence"/>
</dbReference>
<protein>
    <submittedName>
        <fullName evidence="3">Copper chaperone PCu(A)C</fullName>
    </submittedName>
</protein>
<dbReference type="Pfam" id="PF04314">
    <property type="entry name" value="PCuAC"/>
    <property type="match status" value="1"/>
</dbReference>
<dbReference type="InterPro" id="IPR036182">
    <property type="entry name" value="PCuAC_sf"/>
</dbReference>
<keyword evidence="4" id="KW-1185">Reference proteome</keyword>
<dbReference type="Gene3D" id="2.60.40.1890">
    <property type="entry name" value="PCu(A)C copper chaperone"/>
    <property type="match status" value="1"/>
</dbReference>
<feature type="region of interest" description="Disordered" evidence="1">
    <location>
        <begin position="165"/>
        <end position="185"/>
    </location>
</feature>
<evidence type="ECO:0000313" key="3">
    <source>
        <dbReference type="EMBL" id="MFI2230260.1"/>
    </source>
</evidence>
<gene>
    <name evidence="3" type="ORF">ACH49Z_10455</name>
</gene>
<dbReference type="RefSeq" id="WP_397061669.1">
    <property type="nucleotide sequence ID" value="NZ_JBIRYL010000001.1"/>
</dbReference>
<feature type="chain" id="PRO_5046834825" evidence="2">
    <location>
        <begin position="40"/>
        <end position="185"/>
    </location>
</feature>
<feature type="signal peptide" evidence="2">
    <location>
        <begin position="1"/>
        <end position="39"/>
    </location>
</feature>
<comment type="caution">
    <text evidence="3">The sequence shown here is derived from an EMBL/GenBank/DDBJ whole genome shotgun (WGS) entry which is preliminary data.</text>
</comment>
<evidence type="ECO:0000256" key="2">
    <source>
        <dbReference type="SAM" id="SignalP"/>
    </source>
</evidence>
<name>A0ABW7VX74_9NOCA</name>
<dbReference type="SUPFAM" id="SSF110087">
    <property type="entry name" value="DR1885-like metal-binding protein"/>
    <property type="match status" value="1"/>
</dbReference>
<dbReference type="EMBL" id="JBIRYL010000001">
    <property type="protein sequence ID" value="MFI2230260.1"/>
    <property type="molecule type" value="Genomic_DNA"/>
</dbReference>
<dbReference type="PROSITE" id="PS51257">
    <property type="entry name" value="PROKAR_LIPOPROTEIN"/>
    <property type="match status" value="1"/>
</dbReference>
<proteinExistence type="predicted"/>
<dbReference type="PANTHER" id="PTHR36302">
    <property type="entry name" value="BLR7088 PROTEIN"/>
    <property type="match status" value="1"/>
</dbReference>
<dbReference type="PANTHER" id="PTHR36302:SF1">
    <property type="entry name" value="COPPER CHAPERONE PCU(A)C"/>
    <property type="match status" value="1"/>
</dbReference>
<reference evidence="3 4" key="1">
    <citation type="submission" date="2024-10" db="EMBL/GenBank/DDBJ databases">
        <title>The Natural Products Discovery Center: Release of the First 8490 Sequenced Strains for Exploring Actinobacteria Biosynthetic Diversity.</title>
        <authorList>
            <person name="Kalkreuter E."/>
            <person name="Kautsar S.A."/>
            <person name="Yang D."/>
            <person name="Bader C.D."/>
            <person name="Teijaro C.N."/>
            <person name="Fluegel L."/>
            <person name="Davis C.M."/>
            <person name="Simpson J.R."/>
            <person name="Lauterbach L."/>
            <person name="Steele A.D."/>
            <person name="Gui C."/>
            <person name="Meng S."/>
            <person name="Li G."/>
            <person name="Viehrig K."/>
            <person name="Ye F."/>
            <person name="Su P."/>
            <person name="Kiefer A.F."/>
            <person name="Nichols A."/>
            <person name="Cepeda A.J."/>
            <person name="Yan W."/>
            <person name="Fan B."/>
            <person name="Jiang Y."/>
            <person name="Adhikari A."/>
            <person name="Zheng C.-J."/>
            <person name="Schuster L."/>
            <person name="Cowan T.M."/>
            <person name="Smanski M.J."/>
            <person name="Chevrette M.G."/>
            <person name="De Carvalho L.P.S."/>
            <person name="Shen B."/>
        </authorList>
    </citation>
    <scope>NUCLEOTIDE SEQUENCE [LARGE SCALE GENOMIC DNA]</scope>
    <source>
        <strain evidence="3 4">NPDC019377</strain>
    </source>
</reference>
<dbReference type="InterPro" id="IPR007410">
    <property type="entry name" value="LpqE-like"/>
</dbReference>
<evidence type="ECO:0000256" key="1">
    <source>
        <dbReference type="SAM" id="MobiDB-lite"/>
    </source>
</evidence>
<accession>A0ABW7VX74</accession>
<dbReference type="InterPro" id="IPR058248">
    <property type="entry name" value="Lxx211020-like"/>
</dbReference>